<keyword evidence="8" id="KW-0472">Membrane</keyword>
<feature type="domain" description="NolW-like" evidence="14">
    <location>
        <begin position="187"/>
        <end position="255"/>
    </location>
</feature>
<name>A0A7T0HZ36_9GAMM</name>
<evidence type="ECO:0000256" key="12">
    <source>
        <dbReference type="SAM" id="SignalP"/>
    </source>
</evidence>
<dbReference type="InterPro" id="IPR001775">
    <property type="entry name" value="GspD/PilQ"/>
</dbReference>
<feature type="domain" description="Type II/III secretion system secretin-like" evidence="13">
    <location>
        <begin position="419"/>
        <end position="584"/>
    </location>
</feature>
<keyword evidence="3 10" id="KW-0813">Transport</keyword>
<feature type="domain" description="NolW-like" evidence="14">
    <location>
        <begin position="120"/>
        <end position="181"/>
    </location>
</feature>
<evidence type="ECO:0000256" key="9">
    <source>
        <dbReference type="ARBA" id="ARBA00023237"/>
    </source>
</evidence>
<dbReference type="InterPro" id="IPR013356">
    <property type="entry name" value="T2SS_GspD"/>
</dbReference>
<evidence type="ECO:0000256" key="5">
    <source>
        <dbReference type="ARBA" id="ARBA00022692"/>
    </source>
</evidence>
<comment type="similarity">
    <text evidence="2">Belongs to the bacterial secretin family. GSP D subfamily.</text>
</comment>
<evidence type="ECO:0000259" key="14">
    <source>
        <dbReference type="Pfam" id="PF03958"/>
    </source>
</evidence>
<feature type="signal peptide" evidence="12">
    <location>
        <begin position="1"/>
        <end position="18"/>
    </location>
</feature>
<dbReference type="Pfam" id="PF00263">
    <property type="entry name" value="Secretin"/>
    <property type="match status" value="1"/>
</dbReference>
<dbReference type="PROSITE" id="PS00875">
    <property type="entry name" value="T2SP_D"/>
    <property type="match status" value="1"/>
</dbReference>
<feature type="compositionally biased region" description="Basic and acidic residues" evidence="11">
    <location>
        <begin position="601"/>
        <end position="611"/>
    </location>
</feature>
<keyword evidence="19" id="KW-1185">Reference proteome</keyword>
<dbReference type="InterPro" id="IPR050810">
    <property type="entry name" value="Bact_Secretion_Sys_Channel"/>
</dbReference>
<dbReference type="PRINTS" id="PR00811">
    <property type="entry name" value="BCTERIALGSPD"/>
</dbReference>
<dbReference type="EMBL" id="JACGET010000002">
    <property type="protein sequence ID" value="MBN3104804.1"/>
    <property type="molecule type" value="Genomic_DNA"/>
</dbReference>
<evidence type="ECO:0000313" key="17">
    <source>
        <dbReference type="EMBL" id="QPK26351.1"/>
    </source>
</evidence>
<proteinExistence type="inferred from homology"/>
<dbReference type="RefSeq" id="WP_185893717.1">
    <property type="nucleotide sequence ID" value="NZ_CP059955.1"/>
</dbReference>
<dbReference type="Pfam" id="PF03958">
    <property type="entry name" value="Secretin_N"/>
    <property type="match status" value="3"/>
</dbReference>
<evidence type="ECO:0000256" key="2">
    <source>
        <dbReference type="ARBA" id="ARBA00006980"/>
    </source>
</evidence>
<protein>
    <submittedName>
        <fullName evidence="17">Type II secretion system secretin GspD</fullName>
    </submittedName>
</protein>
<evidence type="ECO:0000256" key="3">
    <source>
        <dbReference type="ARBA" id="ARBA00022448"/>
    </source>
</evidence>
<dbReference type="EMBL" id="CP065031">
    <property type="protein sequence ID" value="QPK26351.1"/>
    <property type="molecule type" value="Genomic_DNA"/>
</dbReference>
<dbReference type="PANTHER" id="PTHR30332:SF24">
    <property type="entry name" value="SECRETIN GSPD-RELATED"/>
    <property type="match status" value="1"/>
</dbReference>
<evidence type="ECO:0000256" key="6">
    <source>
        <dbReference type="ARBA" id="ARBA00022729"/>
    </source>
</evidence>
<dbReference type="GO" id="GO:0015627">
    <property type="term" value="C:type II protein secretion system complex"/>
    <property type="evidence" value="ECO:0007669"/>
    <property type="project" value="InterPro"/>
</dbReference>
<evidence type="ECO:0000313" key="19">
    <source>
        <dbReference type="Proteomes" id="UP000762586"/>
    </source>
</evidence>
<evidence type="ECO:0000256" key="4">
    <source>
        <dbReference type="ARBA" id="ARBA00022452"/>
    </source>
</evidence>
<dbReference type="Pfam" id="PF21305">
    <property type="entry name" value="type_II_gspD_N0"/>
    <property type="match status" value="1"/>
</dbReference>
<dbReference type="InterPro" id="IPR049371">
    <property type="entry name" value="GspD-like_N0"/>
</dbReference>
<evidence type="ECO:0000256" key="1">
    <source>
        <dbReference type="ARBA" id="ARBA00004442"/>
    </source>
</evidence>
<evidence type="ECO:0000259" key="13">
    <source>
        <dbReference type="Pfam" id="PF00263"/>
    </source>
</evidence>
<dbReference type="Proteomes" id="UP000762586">
    <property type="component" value="Unassembled WGS sequence"/>
</dbReference>
<comment type="subcellular location">
    <subcellularLocation>
        <location evidence="1 10">Cell outer membrane</location>
    </subcellularLocation>
</comment>
<dbReference type="GO" id="GO:0015628">
    <property type="term" value="P:protein secretion by the type II secretion system"/>
    <property type="evidence" value="ECO:0007669"/>
    <property type="project" value="InterPro"/>
</dbReference>
<feature type="domain" description="GspD-like N0" evidence="15">
    <location>
        <begin position="24"/>
        <end position="93"/>
    </location>
</feature>
<evidence type="ECO:0000256" key="11">
    <source>
        <dbReference type="SAM" id="MobiDB-lite"/>
    </source>
</evidence>
<evidence type="ECO:0000313" key="18">
    <source>
        <dbReference type="Proteomes" id="UP000269351"/>
    </source>
</evidence>
<evidence type="ECO:0000259" key="15">
    <source>
        <dbReference type="Pfam" id="PF21305"/>
    </source>
</evidence>
<dbReference type="PANTHER" id="PTHR30332">
    <property type="entry name" value="PROBABLE GENERAL SECRETION PATHWAY PROTEIN D"/>
    <property type="match status" value="1"/>
</dbReference>
<keyword evidence="5" id="KW-0812">Transmembrane</keyword>
<evidence type="ECO:0000256" key="10">
    <source>
        <dbReference type="RuleBase" id="RU004004"/>
    </source>
</evidence>
<keyword evidence="4" id="KW-1134">Transmembrane beta strand</keyword>
<reference evidence="16 19" key="1">
    <citation type="submission" date="2020-07" db="EMBL/GenBank/DDBJ databases">
        <title>A pangenomic view of the genus Pectobacterium provides insights into genome organization, phylogeny, and virulence.</title>
        <authorList>
            <person name="Jonkheer E."/>
            <person name="Brankovics B."/>
            <person name="Houwers I."/>
            <person name="Van Der Wolf J."/>
            <person name="Bonants P."/>
            <person name="Vreeburg R."/>
            <person name="Bollema R."/>
            <person name="De Haan J."/>
            <person name="Berke L."/>
            <person name="De Ridder D."/>
            <person name="Smit S."/>
            <person name="Van Der Lee T.A.J."/>
        </authorList>
    </citation>
    <scope>NUCLEOTIDE SEQUENCE [LARGE SCALE GENOMIC DNA]</scope>
    <source>
        <strain evidence="16 19">NAK:384</strain>
    </source>
</reference>
<dbReference type="Gene3D" id="3.30.1370.120">
    <property type="match status" value="3"/>
</dbReference>
<evidence type="ECO:0000256" key="7">
    <source>
        <dbReference type="ARBA" id="ARBA00022927"/>
    </source>
</evidence>
<dbReference type="InterPro" id="IPR005644">
    <property type="entry name" value="NolW-like"/>
</dbReference>
<dbReference type="InterPro" id="IPR004846">
    <property type="entry name" value="T2SS/T3SS_dom"/>
</dbReference>
<gene>
    <name evidence="17" type="primary">gspD</name>
    <name evidence="17" type="ORF">F126LOC_006430</name>
    <name evidence="16" type="ORF">H4F48_01775</name>
</gene>
<reference evidence="17 18" key="2">
    <citation type="submission" date="2020-11" db="EMBL/GenBank/DDBJ databases">
        <title>Complete genome sequence of Pectobacterium brasiliense strain F126.</title>
        <authorList>
            <person name="Miroshnikov K."/>
            <person name="Vo T.N.H."/>
            <person name="Khodykina M.V."/>
            <person name="Kabanova A.P."/>
            <person name="Shneider M."/>
            <person name="Korzhenkov A."/>
            <person name="Toschakov S.V."/>
            <person name="Miroshnikov K.A."/>
            <person name="Ignatov A.N."/>
            <person name="Mikhailova Y.V."/>
            <person name="Shelenkov A."/>
            <person name="Yanushevich Y.G."/>
            <person name="Evseev P.V."/>
        </authorList>
    </citation>
    <scope>NUCLEOTIDE SEQUENCE [LARGE SCALE GENOMIC DNA]</scope>
    <source>
        <strain evidence="17 18">F126</strain>
    </source>
</reference>
<keyword evidence="7" id="KW-0653">Protein transport</keyword>
<dbReference type="InterPro" id="IPR004845">
    <property type="entry name" value="T2SS_GspD_CS"/>
</dbReference>
<organism evidence="17 18">
    <name type="scientific">Pectobacterium brasiliense</name>
    <dbReference type="NCBI Taxonomy" id="180957"/>
    <lineage>
        <taxon>Bacteria</taxon>
        <taxon>Pseudomonadati</taxon>
        <taxon>Pseudomonadota</taxon>
        <taxon>Gammaproteobacteria</taxon>
        <taxon>Enterobacterales</taxon>
        <taxon>Pectobacteriaceae</taxon>
        <taxon>Pectobacterium</taxon>
    </lineage>
</organism>
<evidence type="ECO:0000256" key="8">
    <source>
        <dbReference type="ARBA" id="ARBA00023136"/>
    </source>
</evidence>
<keyword evidence="9" id="KW-0998">Cell outer membrane</keyword>
<dbReference type="GO" id="GO:0009279">
    <property type="term" value="C:cell outer membrane"/>
    <property type="evidence" value="ECO:0007669"/>
    <property type="project" value="UniProtKB-SubCell"/>
</dbReference>
<dbReference type="NCBIfam" id="TIGR02517">
    <property type="entry name" value="type_II_gspD"/>
    <property type="match status" value="1"/>
</dbReference>
<dbReference type="InterPro" id="IPR038591">
    <property type="entry name" value="NolW-like_sf"/>
</dbReference>
<evidence type="ECO:0000313" key="16">
    <source>
        <dbReference type="EMBL" id="MBN3104804.1"/>
    </source>
</evidence>
<feature type="chain" id="PRO_5030959319" evidence="12">
    <location>
        <begin position="19"/>
        <end position="650"/>
    </location>
</feature>
<keyword evidence="6 12" id="KW-0732">Signal</keyword>
<dbReference type="AlphaFoldDB" id="A0A7T0HZ36"/>
<dbReference type="Proteomes" id="UP000269351">
    <property type="component" value="Chromosome"/>
</dbReference>
<sequence>MLLLSGSVLLMASSLAWSAEFSASFKGTDIQEFINTVSKNLNKTVIIDPSVSGTITVRSYDMMNEEQYYQFFLSVLDVYGFTVIPMDNNVLKIIRSKDAKSTSMPLATDAQPGVGDEVVTRVVPVNNVAARDLAPLLRQLNDNAGAGSVVHYEPSNVLLMTGRAGVIQRLMTIVERVDQTGDRNVTSIPLSYASSTEVVKMVNELNKMDEKSALPGMLTANVVADERTNSVLVRGEPNSRQRVIDMVKQLDRQQAVQGNTKVIYLKYAKAADLVEVLTGVGDSIQTDQQNALPALRKDISIKAHEQTNSLIVNAAPDIMRDLEQVIAQLDIRRPQVLVEAIIAEVQDADGMNLGVQWANKNAGVTQFTNTGLPITTMMAGADQFRRDGTLGTAATTALGGFNGIAAGFYQGNWSMLLTALSKNSKNDILATPSIVTLDNMEATFNVGQEVPVLAGSQTTSGDNVFQTVERKTVGIKLKVKPQINEGDSVLLEIEQEVSSVADAASSSSTDLGATFNTRTVNNAVLVSSGETVVVGGLLDKSTNESASKVPLLGDIPVLGHLFRSNSTETKKRNLMLFIRPSIIRDRSQYQSASASKYHSFNAEEEKQRDVNGSEGGLLNNELLRLPEGGNAYTFRQVQSSIVAFYPAGGK</sequence>
<accession>A0A7T0HZ36</accession>
<feature type="domain" description="NolW-like" evidence="14">
    <location>
        <begin position="260"/>
        <end position="335"/>
    </location>
</feature>
<feature type="region of interest" description="Disordered" evidence="11">
    <location>
        <begin position="596"/>
        <end position="615"/>
    </location>
</feature>